<dbReference type="PANTHER" id="PTHR43427">
    <property type="entry name" value="CHLORIDE CHANNEL PROTEIN CLC-E"/>
    <property type="match status" value="1"/>
</dbReference>
<keyword evidence="6 11" id="KW-0472">Membrane</keyword>
<dbReference type="GO" id="GO:0034707">
    <property type="term" value="C:chloride channel complex"/>
    <property type="evidence" value="ECO:0007669"/>
    <property type="project" value="UniProtKB-KW"/>
</dbReference>
<organism evidence="12 13">
    <name type="scientific">Galdieria sulphuraria</name>
    <name type="common">Red alga</name>
    <dbReference type="NCBI Taxonomy" id="130081"/>
    <lineage>
        <taxon>Eukaryota</taxon>
        <taxon>Rhodophyta</taxon>
        <taxon>Bangiophyceae</taxon>
        <taxon>Galdieriales</taxon>
        <taxon>Galdieriaceae</taxon>
        <taxon>Galdieria</taxon>
    </lineage>
</organism>
<protein>
    <submittedName>
        <fullName evidence="12">Chloride channel/carrier, CIC family</fullName>
    </submittedName>
</protein>
<reference evidence="13" key="1">
    <citation type="journal article" date="2013" name="Science">
        <title>Gene transfer from bacteria and archaea facilitated evolution of an extremophilic eukaryote.</title>
        <authorList>
            <person name="Schonknecht G."/>
            <person name="Chen W.H."/>
            <person name="Ternes C.M."/>
            <person name="Barbier G.G."/>
            <person name="Shrestha R.P."/>
            <person name="Stanke M."/>
            <person name="Brautigam A."/>
            <person name="Baker B.J."/>
            <person name="Banfield J.F."/>
            <person name="Garavito R.M."/>
            <person name="Carr K."/>
            <person name="Wilkerson C."/>
            <person name="Rensing S.A."/>
            <person name="Gagneul D."/>
            <person name="Dickenson N.E."/>
            <person name="Oesterhelt C."/>
            <person name="Lercher M.J."/>
            <person name="Weber A.P."/>
        </authorList>
    </citation>
    <scope>NUCLEOTIDE SEQUENCE [LARGE SCALE GENOMIC DNA]</scope>
    <source>
        <strain evidence="13">074W</strain>
    </source>
</reference>
<evidence type="ECO:0000256" key="4">
    <source>
        <dbReference type="ARBA" id="ARBA00022989"/>
    </source>
</evidence>
<keyword evidence="2" id="KW-0813">Transport</keyword>
<dbReference type="eggNOG" id="KOG0475">
    <property type="taxonomic scope" value="Eukaryota"/>
</dbReference>
<evidence type="ECO:0000256" key="10">
    <source>
        <dbReference type="SAM" id="MobiDB-lite"/>
    </source>
</evidence>
<feature type="transmembrane region" description="Helical" evidence="11">
    <location>
        <begin position="102"/>
        <end position="124"/>
    </location>
</feature>
<proteinExistence type="predicted"/>
<evidence type="ECO:0000256" key="2">
    <source>
        <dbReference type="ARBA" id="ARBA00022448"/>
    </source>
</evidence>
<keyword evidence="9" id="KW-0407">Ion channel</keyword>
<dbReference type="InterPro" id="IPR001807">
    <property type="entry name" value="ClC"/>
</dbReference>
<keyword evidence="4 11" id="KW-1133">Transmembrane helix</keyword>
<dbReference type="SUPFAM" id="SSF81340">
    <property type="entry name" value="Clc chloride channel"/>
    <property type="match status" value="1"/>
</dbReference>
<dbReference type="EMBL" id="KB454495">
    <property type="protein sequence ID" value="EME31016.1"/>
    <property type="molecule type" value="Genomic_DNA"/>
</dbReference>
<accession>M2W5F5</accession>
<dbReference type="GO" id="GO:0005254">
    <property type="term" value="F:chloride channel activity"/>
    <property type="evidence" value="ECO:0007669"/>
    <property type="project" value="UniProtKB-KW"/>
</dbReference>
<dbReference type="Pfam" id="PF00654">
    <property type="entry name" value="Voltage_CLC"/>
    <property type="match status" value="1"/>
</dbReference>
<evidence type="ECO:0000256" key="6">
    <source>
        <dbReference type="ARBA" id="ARBA00023136"/>
    </source>
</evidence>
<feature type="transmembrane region" description="Helical" evidence="11">
    <location>
        <begin position="404"/>
        <end position="426"/>
    </location>
</feature>
<evidence type="ECO:0000313" key="13">
    <source>
        <dbReference type="Proteomes" id="UP000030680"/>
    </source>
</evidence>
<keyword evidence="8" id="KW-0868">Chloride</keyword>
<evidence type="ECO:0000313" key="12">
    <source>
        <dbReference type="EMBL" id="EME31016.1"/>
    </source>
</evidence>
<evidence type="ECO:0000256" key="1">
    <source>
        <dbReference type="ARBA" id="ARBA00004141"/>
    </source>
</evidence>
<dbReference type="PANTHER" id="PTHR43427:SF6">
    <property type="entry name" value="CHLORIDE CHANNEL PROTEIN CLC-E"/>
    <property type="match status" value="1"/>
</dbReference>
<dbReference type="InterPro" id="IPR014743">
    <property type="entry name" value="Cl-channel_core"/>
</dbReference>
<comment type="subcellular location">
    <subcellularLocation>
        <location evidence="1">Membrane</location>
        <topology evidence="1">Multi-pass membrane protein</topology>
    </subcellularLocation>
</comment>
<sequence>MKFYFCSYVEVCKVWNCSCHCGRKRKDSLSQLNAPYHCKVNRIKFSIKRTRCSRLYKSSHHILSLSTVTKENISILLQKAKVNVKNLRKVSLWNALPPDSSLLLLAALVGIGGGAGVTLFKTLIRLVSEWSYGDHFAGNLLYLFGRYNIIFIPTLGGFLVSLLRSRKQELGGGLNEIIEQVKQGKPVNLSRLFFKNAAAVVTLGTGCSLGPEGPSVEIGAAVSRLFSNWFRLSSEKQLWVLATGAAAGFAAGFNAPIAGVFFALEIVLGSSVIRNGLDATGNSTVAMLLLSSALSALVSQAGLGSSPAFSLPKYEILSPIVELPLYLLLGLLAGVASLGLKYSLQWGSNFFQGKLSISEWMKAVPTVTKPFLGGLLNGLIALFFPQILFFGYDTLDALLADSDFPLQLLFTLLFLKPIVTSLSLGSGLVGGTFAPTLFVGATLGACYAKLLAQIDYGILHVMNQSFGSWLSSGMSSILLIAGPPAYSMVGMAAVLSGVFRAPLTSSLLLFELTRDYRIVLPLMASSGLSSWLVETVELEFSKRWNAKEWNNTTSREGIKENYEKRDKMEQLKDSEEDDLPKRDEKGRLWNSVDINTPSFELGQSLSTEEQRLMKLISVRNALNNNFVLLHANMRLMDAVHYLIQRDEMFGIVVVSNLGKDEVIVLKEIEGVFSLNDISFGFFSMVQSDHITLQGMENEGRMLDAMNPTILSDSAISFQIQILWQQHIIS</sequence>
<dbReference type="AlphaFoldDB" id="M2W5F5"/>
<dbReference type="PRINTS" id="PR00762">
    <property type="entry name" value="CLCHANNEL"/>
</dbReference>
<dbReference type="OrthoDB" id="5960at2759"/>
<keyword evidence="7" id="KW-0869">Chloride channel</keyword>
<keyword evidence="3 11" id="KW-0812">Transmembrane</keyword>
<dbReference type="GeneID" id="17089704"/>
<evidence type="ECO:0000256" key="7">
    <source>
        <dbReference type="ARBA" id="ARBA00023173"/>
    </source>
</evidence>
<evidence type="ECO:0000256" key="5">
    <source>
        <dbReference type="ARBA" id="ARBA00023065"/>
    </source>
</evidence>
<dbReference type="Gramene" id="EME31016">
    <property type="protein sequence ID" value="EME31016"/>
    <property type="gene ID" value="Gasu_17770"/>
</dbReference>
<feature type="transmembrane region" description="Helical" evidence="11">
    <location>
        <begin position="473"/>
        <end position="496"/>
    </location>
</feature>
<name>M2W5F5_GALSU</name>
<feature type="transmembrane region" description="Helical" evidence="11">
    <location>
        <begin position="371"/>
        <end position="392"/>
    </location>
</feature>
<dbReference type="Proteomes" id="UP000030680">
    <property type="component" value="Unassembled WGS sequence"/>
</dbReference>
<dbReference type="Gene3D" id="1.10.3080.10">
    <property type="entry name" value="Clc chloride channel"/>
    <property type="match status" value="1"/>
</dbReference>
<gene>
    <name evidence="12" type="ORF">Gasu_17770</name>
</gene>
<feature type="region of interest" description="Disordered" evidence="10">
    <location>
        <begin position="560"/>
        <end position="582"/>
    </location>
</feature>
<evidence type="ECO:0000256" key="8">
    <source>
        <dbReference type="ARBA" id="ARBA00023214"/>
    </source>
</evidence>
<dbReference type="RefSeq" id="XP_005707536.1">
    <property type="nucleotide sequence ID" value="XM_005707479.1"/>
</dbReference>
<feature type="transmembrane region" description="Helical" evidence="11">
    <location>
        <begin position="144"/>
        <end position="163"/>
    </location>
</feature>
<keyword evidence="13" id="KW-1185">Reference proteome</keyword>
<evidence type="ECO:0000256" key="9">
    <source>
        <dbReference type="ARBA" id="ARBA00023303"/>
    </source>
</evidence>
<dbReference type="KEGG" id="gsl:Gasu_17770"/>
<feature type="transmembrane region" description="Helical" evidence="11">
    <location>
        <begin position="432"/>
        <end position="452"/>
    </location>
</feature>
<feature type="transmembrane region" description="Helical" evidence="11">
    <location>
        <begin position="238"/>
        <end position="264"/>
    </location>
</feature>
<keyword evidence="5" id="KW-0406">Ion transport</keyword>
<evidence type="ECO:0000256" key="3">
    <source>
        <dbReference type="ARBA" id="ARBA00022692"/>
    </source>
</evidence>
<evidence type="ECO:0000256" key="11">
    <source>
        <dbReference type="SAM" id="Phobius"/>
    </source>
</evidence>
<dbReference type="InterPro" id="IPR050368">
    <property type="entry name" value="ClC-type_chloride_channel"/>
</dbReference>
<feature type="transmembrane region" description="Helical" evidence="11">
    <location>
        <begin position="323"/>
        <end position="344"/>
    </location>
</feature>
<dbReference type="CDD" id="cd00400">
    <property type="entry name" value="Voltage_gated_ClC"/>
    <property type="match status" value="1"/>
</dbReference>